<dbReference type="AlphaFoldDB" id="A0A7G9GK56"/>
<reference evidence="2 3" key="1">
    <citation type="submission" date="2020-08" db="EMBL/GenBank/DDBJ databases">
        <authorList>
            <person name="Liu C."/>
            <person name="Sun Q."/>
        </authorList>
    </citation>
    <scope>NUCLEOTIDE SEQUENCE [LARGE SCALE GENOMIC DNA]</scope>
    <source>
        <strain evidence="2 3">NSJ-61</strain>
    </source>
</reference>
<evidence type="ECO:0000313" key="3">
    <source>
        <dbReference type="Proteomes" id="UP000515856"/>
    </source>
</evidence>
<dbReference type="EMBL" id="CP060636">
    <property type="protein sequence ID" value="QNM11188.1"/>
    <property type="molecule type" value="Genomic_DNA"/>
</dbReference>
<dbReference type="KEGG" id="ehn:H9Q80_13070"/>
<protein>
    <submittedName>
        <fullName evidence="2">Uncharacterized protein</fullName>
    </submittedName>
</protein>
<dbReference type="RefSeq" id="WP_117451620.1">
    <property type="nucleotide sequence ID" value="NZ_CP060636.1"/>
</dbReference>
<keyword evidence="1" id="KW-0812">Transmembrane</keyword>
<gene>
    <name evidence="2" type="ORF">H9Q80_13070</name>
</gene>
<keyword evidence="1" id="KW-0472">Membrane</keyword>
<keyword evidence="1" id="KW-1133">Transmembrane helix</keyword>
<dbReference type="Proteomes" id="UP000515856">
    <property type="component" value="Chromosome"/>
</dbReference>
<feature type="transmembrane region" description="Helical" evidence="1">
    <location>
        <begin position="14"/>
        <end position="34"/>
    </location>
</feature>
<keyword evidence="3" id="KW-1185">Reference proteome</keyword>
<name>A0A7G9GK56_9FIRM</name>
<proteinExistence type="predicted"/>
<evidence type="ECO:0000313" key="2">
    <source>
        <dbReference type="EMBL" id="QNM11188.1"/>
    </source>
</evidence>
<evidence type="ECO:0000256" key="1">
    <source>
        <dbReference type="SAM" id="Phobius"/>
    </source>
</evidence>
<sequence>MKNQYIEFKIKKKYLCISIILLMLLCGIGGYYIWCSYHPIVDIQVVDGGRGKDLKVQTISVVVAPRTRMMPSFVELNERKLWIQYDHMNEYFLNNYKAGDIKLHVELKDHKAILKYTGNATNLEGQEEKIDTEIVCDYALDANIS</sequence>
<accession>A0A7G9GK56</accession>
<organism evidence="2 3">
    <name type="scientific">[Eubacterium] hominis</name>
    <dbReference type="NCBI Taxonomy" id="2764325"/>
    <lineage>
        <taxon>Bacteria</taxon>
        <taxon>Bacillati</taxon>
        <taxon>Bacillota</taxon>
        <taxon>Erysipelotrichia</taxon>
        <taxon>Erysipelotrichales</taxon>
        <taxon>Erysipelotrichaceae</taxon>
        <taxon>Amedibacillus</taxon>
    </lineage>
</organism>